<dbReference type="PRINTS" id="PR00320">
    <property type="entry name" value="GPROTEINBRPT"/>
</dbReference>
<evidence type="ECO:0000256" key="2">
    <source>
        <dbReference type="ARBA" id="ARBA00022448"/>
    </source>
</evidence>
<dbReference type="InterPro" id="IPR056176">
    <property type="entry name" value="TPR_COPA_B"/>
</dbReference>
<keyword evidence="3 10" id="KW-0963">Cytoplasm</keyword>
<dbReference type="InterPro" id="IPR015943">
    <property type="entry name" value="WD40/YVTN_repeat-like_dom_sf"/>
</dbReference>
<protein>
    <recommendedName>
        <fullName evidence="10">Coatomer subunit alpha</fullName>
    </recommendedName>
</protein>
<evidence type="ECO:0000259" key="12">
    <source>
        <dbReference type="Pfam" id="PF04053"/>
    </source>
</evidence>
<evidence type="ECO:0000259" key="14">
    <source>
        <dbReference type="Pfam" id="PF23953"/>
    </source>
</evidence>
<dbReference type="CDD" id="cd22948">
    <property type="entry name" value="Coatomer_WDAD_alpha"/>
    <property type="match status" value="1"/>
</dbReference>
<dbReference type="PIRSF" id="PIRSF003354">
    <property type="entry name" value="Coatomer_alpha_subunit"/>
    <property type="match status" value="1"/>
</dbReference>
<dbReference type="InterPro" id="IPR036322">
    <property type="entry name" value="WD40_repeat_dom_sf"/>
</dbReference>
<dbReference type="PROSITE" id="PS50082">
    <property type="entry name" value="WD_REPEATS_2"/>
    <property type="match status" value="5"/>
</dbReference>
<feature type="repeat" description="WD" evidence="11">
    <location>
        <begin position="171"/>
        <end position="212"/>
    </location>
</feature>
<keyword evidence="4 11" id="KW-0853">WD repeat</keyword>
<dbReference type="InterPro" id="IPR019775">
    <property type="entry name" value="WD40_repeat_CS"/>
</dbReference>
<feature type="domain" description="Coatomer alpha subunit C-terminal" evidence="13">
    <location>
        <begin position="804"/>
        <end position="1180"/>
    </location>
</feature>
<evidence type="ECO:0000256" key="9">
    <source>
        <dbReference type="ARBA" id="ARBA00023136"/>
    </source>
</evidence>
<dbReference type="SMART" id="SM00320">
    <property type="entry name" value="WD40"/>
    <property type="match status" value="6"/>
</dbReference>
<dbReference type="GO" id="GO:0006890">
    <property type="term" value="P:retrograde vesicle-mediated transport, Golgi to endoplasmic reticulum"/>
    <property type="evidence" value="ECO:0007669"/>
    <property type="project" value="EnsemblFungi"/>
</dbReference>
<dbReference type="Pfam" id="PF06957">
    <property type="entry name" value="COPI_C"/>
    <property type="match status" value="1"/>
</dbReference>
<comment type="function">
    <text evidence="10">The coatomer is a cytosolic protein complex that binds to dilysine motifs and reversibly associates with Golgi non-clathrin-coated vesicles, which further mediate biosynthetic protein transport from the ER, via the Golgi up to the trans Golgi network.</text>
</comment>
<dbReference type="Gene3D" id="1.25.40.470">
    <property type="match status" value="1"/>
</dbReference>
<dbReference type="Pfam" id="PF23953">
    <property type="entry name" value="TPR_COPA_B"/>
    <property type="match status" value="1"/>
</dbReference>
<evidence type="ECO:0000256" key="1">
    <source>
        <dbReference type="ARBA" id="ARBA00004255"/>
    </source>
</evidence>
<keyword evidence="16" id="KW-1185">Reference proteome</keyword>
<evidence type="ECO:0000256" key="7">
    <source>
        <dbReference type="ARBA" id="ARBA00022927"/>
    </source>
</evidence>
<dbReference type="InterPro" id="IPR047312">
    <property type="entry name" value="Coatomer_alpha_WD-assoc_reg"/>
</dbReference>
<dbReference type="GO" id="GO:0006886">
    <property type="term" value="P:intracellular protein transport"/>
    <property type="evidence" value="ECO:0007669"/>
    <property type="project" value="UniProtKB-UniRule"/>
</dbReference>
<keyword evidence="6 10" id="KW-0931">ER-Golgi transport</keyword>
<dbReference type="GO" id="GO:0043130">
    <property type="term" value="F:ubiquitin binding"/>
    <property type="evidence" value="ECO:0007669"/>
    <property type="project" value="EnsemblFungi"/>
</dbReference>
<evidence type="ECO:0000256" key="6">
    <source>
        <dbReference type="ARBA" id="ARBA00022892"/>
    </source>
</evidence>
<dbReference type="SUPFAM" id="SSF50978">
    <property type="entry name" value="WD40 repeat-like"/>
    <property type="match status" value="2"/>
</dbReference>
<dbReference type="AlphaFoldDB" id="A0A170QZ78"/>
<comment type="subunit">
    <text evidence="10">Oligomeric complex that consists of at least the alpha, beta, beta', gamma, delta, epsilon and zeta subunits.</text>
</comment>
<dbReference type="PANTHER" id="PTHR19876">
    <property type="entry name" value="COATOMER"/>
    <property type="match status" value="1"/>
</dbReference>
<keyword evidence="7 10" id="KW-0653">Protein transport</keyword>
<accession>A0A170QZ78</accession>
<sequence length="1182" mass="132494">MGTIIDRFEGHEGPVRGVDFHKTQPLFASCGDDYTINVWSLQTRKRLFTLTGHLDYVRTVFFHNDLPWIISCSDDQTIRIWNWQNRQEIACLTGHNHYVMSAQFHPKEDLIVSASLDQTVRVWDISGLRKRHSAPSGALNTTNAFEDQLARANGPPQDIFGNTDAIVKYVLEGHDRGVNWASFHPTLPLIVSGGDDRVLKIWRMSETKAWELDTCRGHLSNIMCCIFHPFQDLIISVSEDKTIRTWDLNKRTPVQQFKREGDKFWYIAAHESINLFAAAHDSGVMVFKLERERPASTVYQNSIYYINREKQVKFFDINSNNESLPLLSLKKIGSQWVPFRNLSYNPAERQILVTTKSADNQNIFELISLPKDASGAIEPSETSRGSGDQAVFISRNRFAVLLKSSQTIEIRDLGNSITKSVQCPISNVKDIVYGGPGLLLVLGAASVVLFDVQQKKTISEIPVSNIKYAVWSNDGQHLALLGKHTITITTKNLETVSSLHETIRIKSATWDDTGVLIYSTLNHLKYSLLNGDNGILRTLQNTLYMAKVKGNSVYCLARGGSIKVLKIDPTEYRFKKALVSKNFHEVLRLIKSSQLVGQSIIAYLQKKGYPEIALQFVQDAQTKFDLAIECGDLKEAFEQAKELGKPAAWKILGEEALAQGNHDIVEDIYQKQHDFDRLSFVYLATGNIGRLQKMEQIADHRNDTAARFQTSIFLNSVDSRIQLLRDAGLYPLAYSLAKSSGLTEVAREIIEESGVDESAIKISITDTSSDAITGVSHETHKSNWPLRKTSLSFFEQALLGKVEALSLEDEPEQKTNAETANGDFDEYEDELQDEDGWDLGAEDLGIEDVEETDEKVDSNIDITVGSSETELWLRNSPVAADHVAAGSFETAAQLLNRQVGIVNFAPLKKRFLEVYRGSKLYLPANDGLPPLTFYARRPDEKVLPFVHGYESLGETLQEAYKLVASGNQLQLAIETFREILQTIVVLSVPSEAEAKECQKLIEICKNYILAFSIELKRKSLPPTDVKRSLELVAYFTKPKLQKRHAHIPYMVAMKESFSKKNFASASFFASEYIKIMEGVDDDDSDRSVNERVRARNAKNIAQAKALKAKADASPLDAHEIDFDQYADFDICPSTLTPIYEGTSSERDPLTGAKYHVSERGKLCSITQLTSIGAPASGLRLFA</sequence>
<dbReference type="PROSITE" id="PS00678">
    <property type="entry name" value="WD_REPEATS_1"/>
    <property type="match status" value="2"/>
</dbReference>
<keyword evidence="9 10" id="KW-0472">Membrane</keyword>
<evidence type="ECO:0000256" key="3">
    <source>
        <dbReference type="ARBA" id="ARBA00022490"/>
    </source>
</evidence>
<dbReference type="InterPro" id="IPR001680">
    <property type="entry name" value="WD40_rpt"/>
</dbReference>
<keyword evidence="5" id="KW-0677">Repeat</keyword>
<dbReference type="PROSITE" id="PS50294">
    <property type="entry name" value="WD_REPEATS_REGION"/>
    <property type="match status" value="5"/>
</dbReference>
<evidence type="ECO:0000313" key="16">
    <source>
        <dbReference type="Proteomes" id="UP000189580"/>
    </source>
</evidence>
<dbReference type="InterPro" id="IPR006692">
    <property type="entry name" value="Beta-prop_COPA/B_2nd"/>
</dbReference>
<proteinExistence type="predicted"/>
<dbReference type="PANTHER" id="PTHR19876:SF1">
    <property type="entry name" value="COATOMER SUBUNIT ALPHA"/>
    <property type="match status" value="1"/>
</dbReference>
<dbReference type="GO" id="GO:0005198">
    <property type="term" value="F:structural molecule activity"/>
    <property type="evidence" value="ECO:0007669"/>
    <property type="project" value="InterPro"/>
</dbReference>
<evidence type="ECO:0000259" key="13">
    <source>
        <dbReference type="Pfam" id="PF06957"/>
    </source>
</evidence>
<dbReference type="InterPro" id="IPR016391">
    <property type="entry name" value="Coatomer_asu"/>
</dbReference>
<dbReference type="GO" id="GO:0006888">
    <property type="term" value="P:endoplasmic reticulum to Golgi vesicle-mediated transport"/>
    <property type="evidence" value="ECO:0007669"/>
    <property type="project" value="EnsemblFungi"/>
</dbReference>
<evidence type="ECO:0000256" key="10">
    <source>
        <dbReference type="PIRNR" id="PIRNR003354"/>
    </source>
</evidence>
<keyword evidence="2 10" id="KW-0813">Transport</keyword>
<feature type="repeat" description="WD" evidence="11">
    <location>
        <begin position="215"/>
        <end position="256"/>
    </location>
</feature>
<dbReference type="Gene3D" id="2.130.10.10">
    <property type="entry name" value="YVTN repeat-like/Quinoprotein amine dehydrogenase"/>
    <property type="match status" value="1"/>
</dbReference>
<feature type="repeat" description="WD" evidence="11">
    <location>
        <begin position="8"/>
        <end position="49"/>
    </location>
</feature>
<dbReference type="InterPro" id="IPR050844">
    <property type="entry name" value="Coatomer_complex_subunit"/>
</dbReference>
<feature type="repeat" description="WD" evidence="11">
    <location>
        <begin position="92"/>
        <end position="133"/>
    </location>
</feature>
<dbReference type="FunFam" id="1.25.40.470:FF:000002">
    <property type="entry name" value="Coatomer subunit alpha"/>
    <property type="match status" value="1"/>
</dbReference>
<dbReference type="Pfam" id="PF00400">
    <property type="entry name" value="WD40"/>
    <property type="match status" value="5"/>
</dbReference>
<feature type="domain" description="COPA/B TPR" evidence="14">
    <location>
        <begin position="584"/>
        <end position="742"/>
    </location>
</feature>
<evidence type="ECO:0000256" key="11">
    <source>
        <dbReference type="PROSITE-ProRule" id="PRU00221"/>
    </source>
</evidence>
<dbReference type="InterPro" id="IPR010714">
    <property type="entry name" value="Coatomer_asu_C"/>
</dbReference>
<comment type="subcellular location">
    <subcellularLocation>
        <location evidence="10">Cytoplasm</location>
    </subcellularLocation>
    <subcellularLocation>
        <location evidence="1 10">Golgi apparatus membrane</location>
        <topology evidence="1 10">Peripheral membrane protein</topology>
        <orientation evidence="1">Cytoplasmic side</orientation>
    </subcellularLocation>
</comment>
<reference evidence="15 16" key="1">
    <citation type="submission" date="2016-02" db="EMBL/GenBank/DDBJ databases">
        <title>Complete genome sequence and transcriptome regulation of the pentose utilising yeast Sugiyamaella lignohabitans.</title>
        <authorList>
            <person name="Bellasio M."/>
            <person name="Peymann A."/>
            <person name="Valli M."/>
            <person name="Sipitzky M."/>
            <person name="Graf A."/>
            <person name="Sauer M."/>
            <person name="Marx H."/>
            <person name="Mattanovich D."/>
        </authorList>
    </citation>
    <scope>NUCLEOTIDE SEQUENCE [LARGE SCALE GENOMIC DNA]</scope>
    <source>
        <strain evidence="15 16">CBS 10342</strain>
    </source>
</reference>
<name>A0A170QZ78_9ASCO</name>
<evidence type="ECO:0000256" key="4">
    <source>
        <dbReference type="ARBA" id="ARBA00022574"/>
    </source>
</evidence>
<dbReference type="InterPro" id="IPR020472">
    <property type="entry name" value="WD40_PAC1"/>
</dbReference>
<dbReference type="GO" id="GO:0000139">
    <property type="term" value="C:Golgi membrane"/>
    <property type="evidence" value="ECO:0007669"/>
    <property type="project" value="UniProtKB-SubCell"/>
</dbReference>
<evidence type="ECO:0000313" key="15">
    <source>
        <dbReference type="EMBL" id="ANB16004.1"/>
    </source>
</evidence>
<dbReference type="Proteomes" id="UP000189580">
    <property type="component" value="Chromosome b"/>
</dbReference>
<dbReference type="GO" id="GO:0030126">
    <property type="term" value="C:COPI vesicle coat"/>
    <property type="evidence" value="ECO:0007669"/>
    <property type="project" value="UniProtKB-UniRule"/>
</dbReference>
<dbReference type="KEGG" id="slb:AWJ20_3654"/>
<dbReference type="EMBL" id="CP014503">
    <property type="protein sequence ID" value="ANB16004.1"/>
    <property type="molecule type" value="Genomic_DNA"/>
</dbReference>
<dbReference type="Pfam" id="PF04053">
    <property type="entry name" value="B-prop_COPA_B_2nd"/>
    <property type="match status" value="1"/>
</dbReference>
<organism evidence="15 16">
    <name type="scientific">Sugiyamaella lignohabitans</name>
    <dbReference type="NCBI Taxonomy" id="796027"/>
    <lineage>
        <taxon>Eukaryota</taxon>
        <taxon>Fungi</taxon>
        <taxon>Dikarya</taxon>
        <taxon>Ascomycota</taxon>
        <taxon>Saccharomycotina</taxon>
        <taxon>Dipodascomycetes</taxon>
        <taxon>Dipodascales</taxon>
        <taxon>Trichomonascaceae</taxon>
        <taxon>Sugiyamaella</taxon>
    </lineage>
</organism>
<dbReference type="OrthoDB" id="10261470at2759"/>
<evidence type="ECO:0000256" key="8">
    <source>
        <dbReference type="ARBA" id="ARBA00023034"/>
    </source>
</evidence>
<dbReference type="GO" id="GO:0008298">
    <property type="term" value="P:intracellular mRNA localization"/>
    <property type="evidence" value="ECO:0007669"/>
    <property type="project" value="EnsemblFungi"/>
</dbReference>
<feature type="repeat" description="WD" evidence="11">
    <location>
        <begin position="50"/>
        <end position="91"/>
    </location>
</feature>
<dbReference type="RefSeq" id="XP_018738481.1">
    <property type="nucleotide sequence ID" value="XM_018880686.1"/>
</dbReference>
<dbReference type="CDD" id="cd00200">
    <property type="entry name" value="WD40"/>
    <property type="match status" value="1"/>
</dbReference>
<dbReference type="GO" id="GO:0006891">
    <property type="term" value="P:intra-Golgi vesicle-mediated transport"/>
    <property type="evidence" value="ECO:0007669"/>
    <property type="project" value="TreeGrafter"/>
</dbReference>
<feature type="domain" description="COPA/B second beta-propeller" evidence="12">
    <location>
        <begin position="309"/>
        <end position="556"/>
    </location>
</feature>
<gene>
    <name evidence="15" type="primary">COP1</name>
    <name evidence="15" type="ORF">AWJ20_3654</name>
</gene>
<evidence type="ECO:0000256" key="5">
    <source>
        <dbReference type="ARBA" id="ARBA00022737"/>
    </source>
</evidence>
<keyword evidence="8 10" id="KW-0333">Golgi apparatus</keyword>
<dbReference type="GeneID" id="30035700"/>